<protein>
    <submittedName>
        <fullName evidence="1">Uncharacterized protein</fullName>
    </submittedName>
</protein>
<sequence>MSIPSQLRRGTFKVTKKASDCAPSYRALRCVPWCVLSCASPNVLERNEEISKLREETRANVVPPGFPTPAFVLPSPLS</sequence>
<dbReference type="EMBL" id="JAULUE010002048">
    <property type="protein sequence ID" value="KAK5909439.1"/>
    <property type="molecule type" value="Genomic_DNA"/>
</dbReference>
<comment type="caution">
    <text evidence="1">The sequence shown here is derived from an EMBL/GenBank/DDBJ whole genome shotgun (WGS) entry which is preliminary data.</text>
</comment>
<evidence type="ECO:0000313" key="2">
    <source>
        <dbReference type="Proteomes" id="UP001335648"/>
    </source>
</evidence>
<proteinExistence type="predicted"/>
<keyword evidence="2" id="KW-1185">Reference proteome</keyword>
<organism evidence="1 2">
    <name type="scientific">Champsocephalus esox</name>
    <name type="common">pike icefish</name>
    <dbReference type="NCBI Taxonomy" id="159716"/>
    <lineage>
        <taxon>Eukaryota</taxon>
        <taxon>Metazoa</taxon>
        <taxon>Chordata</taxon>
        <taxon>Craniata</taxon>
        <taxon>Vertebrata</taxon>
        <taxon>Euteleostomi</taxon>
        <taxon>Actinopterygii</taxon>
        <taxon>Neopterygii</taxon>
        <taxon>Teleostei</taxon>
        <taxon>Neoteleostei</taxon>
        <taxon>Acanthomorphata</taxon>
        <taxon>Eupercaria</taxon>
        <taxon>Perciformes</taxon>
        <taxon>Notothenioidei</taxon>
        <taxon>Channichthyidae</taxon>
        <taxon>Champsocephalus</taxon>
    </lineage>
</organism>
<dbReference type="AlphaFoldDB" id="A0AAN8HB45"/>
<gene>
    <name evidence="1" type="ORF">CesoFtcFv8_003368</name>
</gene>
<accession>A0AAN8HB45</accession>
<dbReference type="Proteomes" id="UP001335648">
    <property type="component" value="Unassembled WGS sequence"/>
</dbReference>
<reference evidence="1 2" key="1">
    <citation type="journal article" date="2023" name="Mol. Biol. Evol.">
        <title>Genomics of Secondarily Temperate Adaptation in the Only Non-Antarctic Icefish.</title>
        <authorList>
            <person name="Rivera-Colon A.G."/>
            <person name="Rayamajhi N."/>
            <person name="Minhas B.F."/>
            <person name="Madrigal G."/>
            <person name="Bilyk K.T."/>
            <person name="Yoon V."/>
            <person name="Hune M."/>
            <person name="Gregory S."/>
            <person name="Cheng C.H.C."/>
            <person name="Catchen J.M."/>
        </authorList>
    </citation>
    <scope>NUCLEOTIDE SEQUENCE [LARGE SCALE GENOMIC DNA]</scope>
    <source>
        <strain evidence="1">JC2023a</strain>
    </source>
</reference>
<name>A0AAN8HB45_9TELE</name>
<evidence type="ECO:0000313" key="1">
    <source>
        <dbReference type="EMBL" id="KAK5909439.1"/>
    </source>
</evidence>